<gene>
    <name evidence="2" type="ORF">AC578_8551</name>
</gene>
<name>A0A139HWC5_9PEZI</name>
<dbReference type="EMBL" id="LFZN01000005">
    <property type="protein sequence ID" value="KXT06683.1"/>
    <property type="molecule type" value="Genomic_DNA"/>
</dbReference>
<dbReference type="OrthoDB" id="10263328at2759"/>
<evidence type="ECO:0000313" key="2">
    <source>
        <dbReference type="EMBL" id="KXT06683.1"/>
    </source>
</evidence>
<dbReference type="AlphaFoldDB" id="A0A139HWC5"/>
<comment type="caution">
    <text evidence="2">The sequence shown here is derived from an EMBL/GenBank/DDBJ whole genome shotgun (WGS) entry which is preliminary data.</text>
</comment>
<proteinExistence type="predicted"/>
<accession>A0A139HWC5</accession>
<feature type="compositionally biased region" description="Basic residues" evidence="1">
    <location>
        <begin position="54"/>
        <end position="63"/>
    </location>
</feature>
<feature type="compositionally biased region" description="Basic and acidic residues" evidence="1">
    <location>
        <begin position="38"/>
        <end position="53"/>
    </location>
</feature>
<protein>
    <submittedName>
        <fullName evidence="2">Uncharacterized protein</fullName>
    </submittedName>
</protein>
<feature type="region of interest" description="Disordered" evidence="1">
    <location>
        <begin position="134"/>
        <end position="167"/>
    </location>
</feature>
<feature type="region of interest" description="Disordered" evidence="1">
    <location>
        <begin position="1"/>
        <end position="96"/>
    </location>
</feature>
<dbReference type="Proteomes" id="UP000070133">
    <property type="component" value="Unassembled WGS sequence"/>
</dbReference>
<sequence>MKLGPQSKPGHLPKQKRAADEVRRRNWKSRLQNTLKRGKNDDESGHEGDDQTPTRRRSGKQQRRISDEDISVQKPGRSEPGPSSIEGNFVPSAPLAIGGQDVSVSLGVHVATPPVTEGFEKLTNADAQTKLANALAQARNDSLGEAAGPSSGTSKQPSHDPLDDVLD</sequence>
<keyword evidence="3" id="KW-1185">Reference proteome</keyword>
<feature type="compositionally biased region" description="Basic and acidic residues" evidence="1">
    <location>
        <begin position="157"/>
        <end position="167"/>
    </location>
</feature>
<organism evidence="2 3">
    <name type="scientific">Pseudocercospora eumusae</name>
    <dbReference type="NCBI Taxonomy" id="321146"/>
    <lineage>
        <taxon>Eukaryota</taxon>
        <taxon>Fungi</taxon>
        <taxon>Dikarya</taxon>
        <taxon>Ascomycota</taxon>
        <taxon>Pezizomycotina</taxon>
        <taxon>Dothideomycetes</taxon>
        <taxon>Dothideomycetidae</taxon>
        <taxon>Mycosphaerellales</taxon>
        <taxon>Mycosphaerellaceae</taxon>
        <taxon>Pseudocercospora</taxon>
    </lineage>
</organism>
<reference evidence="2 3" key="1">
    <citation type="submission" date="2015-07" db="EMBL/GenBank/DDBJ databases">
        <title>Comparative genomics of the Sigatoka disease complex on banana suggests a link between parallel evolutionary changes in Pseudocercospora fijiensis and Pseudocercospora eumusae and increased virulence on the banana host.</title>
        <authorList>
            <person name="Chang T.-C."/>
            <person name="Salvucci A."/>
            <person name="Crous P.W."/>
            <person name="Stergiopoulos I."/>
        </authorList>
    </citation>
    <scope>NUCLEOTIDE SEQUENCE [LARGE SCALE GENOMIC DNA]</scope>
    <source>
        <strain evidence="2 3">CBS 114824</strain>
    </source>
</reference>
<evidence type="ECO:0000313" key="3">
    <source>
        <dbReference type="Proteomes" id="UP000070133"/>
    </source>
</evidence>
<evidence type="ECO:0000256" key="1">
    <source>
        <dbReference type="SAM" id="MobiDB-lite"/>
    </source>
</evidence>